<evidence type="ECO:0008006" key="3">
    <source>
        <dbReference type="Google" id="ProtNLM"/>
    </source>
</evidence>
<name>F8TTJ3_9BACT</name>
<evidence type="ECO:0000313" key="2">
    <source>
        <dbReference type="EMBL" id="AEH26504.1"/>
    </source>
</evidence>
<dbReference type="Gene3D" id="3.20.20.140">
    <property type="entry name" value="Metal-dependent hydrolases"/>
    <property type="match status" value="1"/>
</dbReference>
<dbReference type="InterPro" id="IPR022028">
    <property type="entry name" value="DUF3604"/>
</dbReference>
<reference evidence="2" key="1">
    <citation type="journal article" date="2011" name="FEMS Microbiol. Ecol.">
        <title>Polyketide synthase pathways identified from a metagenomic library are derived from soil Acidobacteria.</title>
        <authorList>
            <person name="Parsley L.C."/>
            <person name="Linneman J."/>
            <person name="Goode A.M."/>
            <person name="Becklund K."/>
            <person name="George I."/>
            <person name="Goodman R.M."/>
            <person name="Lopanik N.B."/>
            <person name="Liles M.R."/>
        </authorList>
    </citation>
    <scope>NUCLEOTIDE SEQUENCE</scope>
</reference>
<dbReference type="EMBL" id="JF342591">
    <property type="protein sequence ID" value="AEH26504.1"/>
    <property type="molecule type" value="Genomic_DNA"/>
</dbReference>
<evidence type="ECO:0000256" key="1">
    <source>
        <dbReference type="SAM" id="SignalP"/>
    </source>
</evidence>
<protein>
    <recommendedName>
        <fullName evidence="3">DUF3604 domain-containing protein</fullName>
    </recommendedName>
</protein>
<proteinExistence type="predicted"/>
<organism evidence="2">
    <name type="scientific">uncultured Acidobacteria bacterium A11</name>
    <dbReference type="NCBI Taxonomy" id="1036854"/>
    <lineage>
        <taxon>Bacteria</taxon>
        <taxon>Pseudomonadati</taxon>
        <taxon>Acidobacteriota</taxon>
        <taxon>environmental samples</taxon>
    </lineage>
</organism>
<feature type="chain" id="PRO_5003384699" description="DUF3604 domain-containing protein" evidence="1">
    <location>
        <begin position="25"/>
        <end position="649"/>
    </location>
</feature>
<sequence length="649" mass="72134">MKTKPISAAAFVFVLAFSAPGSRAEDIQTDTGIIDSTKVFPAKPPYSPYAGRNFPTRPFFGDTHLHTSLSFDAGAAGCRLGPKEAYRFAKGQRVTASSGQPVKLSRPLDFLVVADHSDNMGFFTDFLAGKPELLADPTGRRWYDMVQSGQPDQAQAACLEIVFGFSQGKFPKALIYAPGTPGFRSTWREIVKAADEANEPGRFTAFIGYEWTSLVKGNNLHRNVIYRDDGTKASLVEPYTTTPPQGSPDPRDLWKWMAAYEEKTGGELLAIAHNGNLGNGTMFPIIESFTGKRVDREYVVTREKWERLYEATQMKGDGETHPFLSPNDEFANFERWDKGNLDLSEKKKSEMLEFEYVRSAYKNGLKLEKEFGVNPYKFGLVGSTDAHTALSTADEDNYFGKVTSSEPSAHRSEHPFMTNPKLGLKIMGWETSASGYAAVWAQENTRESIFDAMKRKETYATTGPRMVVRFFGGFDFETVDANNRMPAKIGYTKGVPMGGDLADAPKGKSPTFLVGALKDPIGANLDRYQIVKGWLDAKGETHEQVYDVAWSGDRKPDAKGKIPSVGDTVDVANATWKNTIGAPELIAVWKDPDFDPTLRAFYYGRVIEIPTPRWTAYDAKYFGIKMPKEVTMTVTERAYTSAIWYTPSK</sequence>
<dbReference type="AlphaFoldDB" id="F8TTJ3"/>
<dbReference type="Pfam" id="PF12228">
    <property type="entry name" value="DUF3604"/>
    <property type="match status" value="1"/>
</dbReference>
<feature type="signal peptide" evidence="1">
    <location>
        <begin position="1"/>
        <end position="24"/>
    </location>
</feature>
<keyword evidence="1" id="KW-0732">Signal</keyword>
<accession>F8TTJ3</accession>